<reference evidence="2" key="1">
    <citation type="submission" date="2022-03" db="EMBL/GenBank/DDBJ databases">
        <title>Genomic Encyclopedia of Type Strains, Phase III (KMG-III): the genomes of soil and plant-associated and newly described type strains.</title>
        <authorList>
            <person name="Whitman W."/>
        </authorList>
    </citation>
    <scope>NUCLEOTIDE SEQUENCE</scope>
    <source>
        <strain evidence="2">ANL 6-2</strain>
    </source>
</reference>
<dbReference type="InterPro" id="IPR008461">
    <property type="entry name" value="CrtY"/>
</dbReference>
<keyword evidence="3" id="KW-1185">Reference proteome</keyword>
<protein>
    <submittedName>
        <fullName evidence="2">Lycopene beta-cyclase</fullName>
        <ecNumber evidence="2">5.5.1.19</ecNumber>
    </submittedName>
</protein>
<dbReference type="EMBL" id="JALJXV010000007">
    <property type="protein sequence ID" value="MCP1675874.1"/>
    <property type="molecule type" value="Genomic_DNA"/>
</dbReference>
<proteinExistence type="inferred from homology"/>
<comment type="similarity">
    <text evidence="1">Belongs to the lycopene cyclase family.</text>
</comment>
<keyword evidence="2" id="KW-0413">Isomerase</keyword>
<sequence length="390" mass="43730">MKPDLILVGGGLANCLIAWRLRQRSPDARILILEREPALAGNHTWCFHDTDLTTAQNQWLSPLIVHRWPDHEVRFPTYSRILGGGYQALTSDHLREQMVERQVAEFRLGEAVVDIQPDSVELASGERLQASTVIDGRGQRGSNHLVMGFQKFVGQELRCREPHGFQRPVIMDATVSQQDGYRFVYILPFDSHRLLIEDTRYSDGGDLSLTAFRDAIADYAASHGLLVDECLREEQGVLPILLAGDLDAFWAEASPDVPRSGLAAGLFHPTTGYSLPEAVRLADAIAEIGVDSPQRVAELSWKHACSVWRRGRVFRLVNRMLFRAGKPELRYRVLERFYSLRAPLITRFYAGSLTLPDKARLLVGKPPVPFFSALGCISDRALYRREAGSA</sequence>
<gene>
    <name evidence="2" type="ORF">J2T57_003029</name>
</gene>
<dbReference type="RefSeq" id="WP_253480005.1">
    <property type="nucleotide sequence ID" value="NZ_JALJXV010000007.1"/>
</dbReference>
<dbReference type="Pfam" id="PF05834">
    <property type="entry name" value="Lycopene_cycl"/>
    <property type="match status" value="1"/>
</dbReference>
<dbReference type="Proteomes" id="UP001205843">
    <property type="component" value="Unassembled WGS sequence"/>
</dbReference>
<dbReference type="NCBIfam" id="TIGR01789">
    <property type="entry name" value="lycopene_cycl"/>
    <property type="match status" value="1"/>
</dbReference>
<dbReference type="NCBIfam" id="TIGR01790">
    <property type="entry name" value="carotene-cycl"/>
    <property type="match status" value="1"/>
</dbReference>
<accession>A0AAE3KCJ0</accession>
<dbReference type="EC" id="5.5.1.19" evidence="2"/>
<dbReference type="GO" id="GO:0016705">
    <property type="term" value="F:oxidoreductase activity, acting on paired donors, with incorporation or reduction of molecular oxygen"/>
    <property type="evidence" value="ECO:0007669"/>
    <property type="project" value="InterPro"/>
</dbReference>
<comment type="caution">
    <text evidence="2">The sequence shown here is derived from an EMBL/GenBank/DDBJ whole genome shotgun (WGS) entry which is preliminary data.</text>
</comment>
<evidence type="ECO:0000313" key="3">
    <source>
        <dbReference type="Proteomes" id="UP001205843"/>
    </source>
</evidence>
<dbReference type="InterPro" id="IPR036188">
    <property type="entry name" value="FAD/NAD-bd_sf"/>
</dbReference>
<dbReference type="SUPFAM" id="SSF51905">
    <property type="entry name" value="FAD/NAD(P)-binding domain"/>
    <property type="match status" value="1"/>
</dbReference>
<name>A0AAE3KCJ0_9GAMM</name>
<evidence type="ECO:0000256" key="1">
    <source>
        <dbReference type="ARBA" id="ARBA00006599"/>
    </source>
</evidence>
<evidence type="ECO:0000313" key="2">
    <source>
        <dbReference type="EMBL" id="MCP1675874.1"/>
    </source>
</evidence>
<dbReference type="GO" id="GO:0016117">
    <property type="term" value="P:carotenoid biosynthetic process"/>
    <property type="evidence" value="ECO:0007669"/>
    <property type="project" value="InterPro"/>
</dbReference>
<organism evidence="2 3">
    <name type="scientific">Natronocella acetinitrilica</name>
    <dbReference type="NCBI Taxonomy" id="414046"/>
    <lineage>
        <taxon>Bacteria</taxon>
        <taxon>Pseudomonadati</taxon>
        <taxon>Pseudomonadota</taxon>
        <taxon>Gammaproteobacteria</taxon>
        <taxon>Chromatiales</taxon>
        <taxon>Ectothiorhodospiraceae</taxon>
        <taxon>Natronocella</taxon>
    </lineage>
</organism>
<dbReference type="AlphaFoldDB" id="A0AAE3KCJ0"/>
<dbReference type="InterPro" id="IPR010108">
    <property type="entry name" value="Lycopene_cyclase_b/e"/>
</dbReference>
<dbReference type="GO" id="GO:0045436">
    <property type="term" value="F:lycopene beta cyclase activity"/>
    <property type="evidence" value="ECO:0007669"/>
    <property type="project" value="InterPro"/>
</dbReference>
<dbReference type="Gene3D" id="3.50.50.60">
    <property type="entry name" value="FAD/NAD(P)-binding domain"/>
    <property type="match status" value="1"/>
</dbReference>